<feature type="compositionally biased region" description="Polar residues" evidence="3">
    <location>
        <begin position="16"/>
        <end position="29"/>
    </location>
</feature>
<dbReference type="InterPro" id="IPR002913">
    <property type="entry name" value="START_lipid-bd_dom"/>
</dbReference>
<feature type="region of interest" description="Disordered" evidence="3">
    <location>
        <begin position="568"/>
        <end position="677"/>
    </location>
</feature>
<comment type="caution">
    <text evidence="6">The sequence shown here is derived from an EMBL/GenBank/DDBJ whole genome shotgun (WGS) entry which is preliminary data.</text>
</comment>
<dbReference type="OrthoDB" id="10003330at2759"/>
<evidence type="ECO:0000256" key="2">
    <source>
        <dbReference type="ARBA" id="ARBA00022553"/>
    </source>
</evidence>
<dbReference type="InterPro" id="IPR008936">
    <property type="entry name" value="Rho_GTPase_activation_prot"/>
</dbReference>
<dbReference type="Proteomes" id="UP000748531">
    <property type="component" value="Unassembled WGS sequence"/>
</dbReference>
<dbReference type="Gene3D" id="3.30.530.20">
    <property type="match status" value="1"/>
</dbReference>
<keyword evidence="7" id="KW-1185">Reference proteome</keyword>
<evidence type="ECO:0000313" key="7">
    <source>
        <dbReference type="Proteomes" id="UP000748531"/>
    </source>
</evidence>
<dbReference type="InterPro" id="IPR000198">
    <property type="entry name" value="RhoGAP_dom"/>
</dbReference>
<dbReference type="Gene3D" id="1.10.555.10">
    <property type="entry name" value="Rho GTPase activation protein"/>
    <property type="match status" value="1"/>
</dbReference>
<feature type="region of interest" description="Disordered" evidence="3">
    <location>
        <begin position="371"/>
        <end position="395"/>
    </location>
</feature>
<dbReference type="Pfam" id="PF00620">
    <property type="entry name" value="RhoGAP"/>
    <property type="match status" value="1"/>
</dbReference>
<sequence>MIPNSRRSINARYAGTFSSAPDATKSVTPRISRPLNKERPSSQLTQSLSPLRRASTLEGRTRLICITPSRTRENWLSRGRSPSHGSTMSVTAGNYVSRYNNLPNSLSDGALMKRLVTNPQQECSSTTSLRPTPLVEPNGLSHVASNDLHELPQFSSDQRQCHPTQRLPMTLDVFCAQPENPPKFTCSSKSPKKVTVEQCVLRPTIPKLGTNEHTSIHAHTLPPVNLGTVDNQSEDHKLGELSPLHSSGRGKAVSISERPKELKLTAVSGVNKRATVPQSCIKVSDNKNPIMDKPSFTKHIFTEDADTCLKKPNGQVFEYPLNTWFVTSQPGYNDTLTERQRQGYSIPSSNTCYDISFELDKERSTEFAKEATASNRRANSAEVQSASPLVSPRSNELSQAADVIISVHQRELDVQPSHPSDCCCGSSCGRRRKPKVKTRVRAPLATGEDSMNTSSGDTNSSLSEKRGTSFLTRRPQPLVSRDKPKTTDRRTTPRQIKQQKHTSTTADSKVVTSGAPTGVEKFVGPHRLAKSNSVEQANNIAGNKQHSGDIASSLIRTASLHLRTTWSKLKRSNSGHSDKESPIDLPNLSERRSSDPSSKSDTQATNKIRLKQAQEEISPLIMDNLTTKSPSRSRHSAGVLKTTPSPDESPLPPGCSRWSTKLDPPPPASPGRPIPHSRGPLIFRQSGGFGPKVDTSEMSKHIVISSPYVPQEVISEWKSRPFDTVFRSLPLGESDDLNHLTDDCIDVGELGRVNCRTGSFTGRYPNTRRQRCPFPSAQYLQQRDLTPQSNFTRLSPSRPLYLSPYQASSSGNTTRSAPSPSLSSMTSTSLPVATEPYLLRTNNMSLQQSRLNAANTQPTNRIIYGQAATSFDELDPVLDRLLSDVSSIDKYRSALRPQNTSVRSSSKNAPAQSFPQQENRSMSDDQTFLTPSNMRSPFGRSDPGTVAPRRVCTDDSWDLKKEINDLIQLEFSCQPQRSSPVRSIPKTQTEKLDENAGKSRLSEPNVTADCELLNSVGFGPRSRQHPFRWSSGTRTNGGHKPNISKNTLTENVRPQPSILIHRAETVTSIGKAVSTDQMTHSGKLQIAAEQTTNTTDESPPPETHLDESLWSSGQESGETVDLWSLTANQLARLRKLALVQISSLAEKHCANRSPFNWRFLKYRGTGINGDQVCPSSPNETSPTGHRRVELHISSPPFSTSAVELTNSSFIHSASTAAVSPASSTAEDKRYIIPNRWTSYEGPVFGQSLESWQQRLGYPLPSAILHMMDHIERVGASAHGIFRRPGGKVRTKALRDLIEKDLCWANFEEWQPFDVADLLKQFFRELPECLLTDKLSLILVNVYGCVSATTQWHLLRWVLLGLPDENRVVLQKLLYLLHSLVRYSDVTQMSASNLAVCFAPSLFRFASSTNSYQASIGFSPRRLRRTTSGPDPKDLADQRTAQLSLTAMIAQAPALFEISTDILRRTCIIPNRLEPRSLDTIIPGSSWPTWIQAELGRLMRECSASRSKSWTVLNKEAWKLYQTGSGAGENLEGLEIHHRKPTSASSTNSSPSLRTWRCSLPIPESEPKKIFEHYWYHRQSWDPDISRVQVLDAISDCVEVCLITQTTTPPQPSAGFHVLRGHQCVLDDGGCAILCESVSHSESDSSLGSINIVGRIYQDHVYIKPLGDKSGCRVYLISRVDLKGHTPDWYVKHWGHTLVRRLINLRRSLLSGAPFAQPINQAGFANSTGSI</sequence>
<evidence type="ECO:0000259" key="5">
    <source>
        <dbReference type="PROSITE" id="PS50848"/>
    </source>
</evidence>
<dbReference type="SUPFAM" id="SSF55961">
    <property type="entry name" value="Bet v1-like"/>
    <property type="match status" value="1"/>
</dbReference>
<evidence type="ECO:0000313" key="6">
    <source>
        <dbReference type="EMBL" id="KAF5406382.1"/>
    </source>
</evidence>
<feature type="region of interest" description="Disordered" evidence="3">
    <location>
        <begin position="412"/>
        <end position="521"/>
    </location>
</feature>
<feature type="compositionally biased region" description="Basic residues" evidence="3">
    <location>
        <begin position="429"/>
        <end position="440"/>
    </location>
</feature>
<name>A0A8J4SV95_9TREM</name>
<dbReference type="GO" id="GO:0008289">
    <property type="term" value="F:lipid binding"/>
    <property type="evidence" value="ECO:0007669"/>
    <property type="project" value="InterPro"/>
</dbReference>
<dbReference type="GO" id="GO:0007165">
    <property type="term" value="P:signal transduction"/>
    <property type="evidence" value="ECO:0007669"/>
    <property type="project" value="InterPro"/>
</dbReference>
<feature type="compositionally biased region" description="Polar residues" evidence="3">
    <location>
        <begin position="896"/>
        <end position="935"/>
    </location>
</feature>
<feature type="compositionally biased region" description="Polar residues" evidence="3">
    <location>
        <begin position="501"/>
        <end position="515"/>
    </location>
</feature>
<dbReference type="SMART" id="SM00234">
    <property type="entry name" value="START"/>
    <property type="match status" value="1"/>
</dbReference>
<feature type="compositionally biased region" description="Low complexity" evidence="3">
    <location>
        <begin position="41"/>
        <end position="53"/>
    </location>
</feature>
<dbReference type="PROSITE" id="PS50848">
    <property type="entry name" value="START"/>
    <property type="match status" value="1"/>
</dbReference>
<feature type="domain" description="START" evidence="5">
    <location>
        <begin position="1513"/>
        <end position="1691"/>
    </location>
</feature>
<feature type="region of interest" description="Disordered" evidence="3">
    <location>
        <begin position="232"/>
        <end position="255"/>
    </location>
</feature>
<feature type="compositionally biased region" description="Basic and acidic residues" evidence="3">
    <location>
        <begin position="480"/>
        <end position="491"/>
    </location>
</feature>
<feature type="compositionally biased region" description="Pro residues" evidence="3">
    <location>
        <begin position="663"/>
        <end position="673"/>
    </location>
</feature>
<keyword evidence="1" id="KW-0343">GTPase activation</keyword>
<dbReference type="PANTHER" id="PTHR12659:SF7">
    <property type="entry name" value="CROSSVEINLESS C, ISOFORM C"/>
    <property type="match status" value="1"/>
</dbReference>
<feature type="region of interest" description="Disordered" evidence="3">
    <location>
        <begin position="15"/>
        <end position="53"/>
    </location>
</feature>
<dbReference type="Pfam" id="PF01852">
    <property type="entry name" value="START"/>
    <property type="match status" value="1"/>
</dbReference>
<feature type="compositionally biased region" description="Low complexity" evidence="3">
    <location>
        <begin position="813"/>
        <end position="829"/>
    </location>
</feature>
<organism evidence="6 7">
    <name type="scientific">Paragonimus heterotremus</name>
    <dbReference type="NCBI Taxonomy" id="100268"/>
    <lineage>
        <taxon>Eukaryota</taxon>
        <taxon>Metazoa</taxon>
        <taxon>Spiralia</taxon>
        <taxon>Lophotrochozoa</taxon>
        <taxon>Platyhelminthes</taxon>
        <taxon>Trematoda</taxon>
        <taxon>Digenea</taxon>
        <taxon>Plagiorchiida</taxon>
        <taxon>Troglotremata</taxon>
        <taxon>Troglotrematidae</taxon>
        <taxon>Paragonimus</taxon>
    </lineage>
</organism>
<dbReference type="PANTHER" id="PTHR12659">
    <property type="entry name" value="RHO-TYPE GTPASE ACTIVATING PROTEIN"/>
    <property type="match status" value="1"/>
</dbReference>
<feature type="compositionally biased region" description="Polar residues" evidence="3">
    <location>
        <begin position="449"/>
        <end position="462"/>
    </location>
</feature>
<dbReference type="SMART" id="SM00324">
    <property type="entry name" value="RhoGAP"/>
    <property type="match status" value="1"/>
</dbReference>
<dbReference type="GO" id="GO:0005096">
    <property type="term" value="F:GTPase activator activity"/>
    <property type="evidence" value="ECO:0007669"/>
    <property type="project" value="UniProtKB-KW"/>
</dbReference>
<feature type="compositionally biased region" description="Polar residues" evidence="3">
    <location>
        <begin position="785"/>
        <end position="795"/>
    </location>
</feature>
<evidence type="ECO:0000256" key="3">
    <source>
        <dbReference type="SAM" id="MobiDB-lite"/>
    </source>
</evidence>
<gene>
    <name evidence="6" type="ORF">PHET_00090</name>
</gene>
<dbReference type="SUPFAM" id="SSF48350">
    <property type="entry name" value="GTPase activation domain, GAP"/>
    <property type="match status" value="1"/>
</dbReference>
<feature type="region of interest" description="Disordered" evidence="3">
    <location>
        <begin position="893"/>
        <end position="949"/>
    </location>
</feature>
<feature type="region of interest" description="Disordered" evidence="3">
    <location>
        <begin position="785"/>
        <end position="829"/>
    </location>
</feature>
<proteinExistence type="predicted"/>
<accession>A0A8J4SV95</accession>
<dbReference type="EMBL" id="LUCH01000020">
    <property type="protein sequence ID" value="KAF5406382.1"/>
    <property type="molecule type" value="Genomic_DNA"/>
</dbReference>
<dbReference type="GO" id="GO:0035023">
    <property type="term" value="P:regulation of Rho protein signal transduction"/>
    <property type="evidence" value="ECO:0007669"/>
    <property type="project" value="TreeGrafter"/>
</dbReference>
<feature type="compositionally biased region" description="Polar residues" evidence="3">
    <location>
        <begin position="372"/>
        <end position="395"/>
    </location>
</feature>
<feature type="region of interest" description="Disordered" evidence="3">
    <location>
        <begin position="1090"/>
        <end position="1111"/>
    </location>
</feature>
<reference evidence="6" key="1">
    <citation type="submission" date="2019-05" db="EMBL/GenBank/DDBJ databases">
        <title>Annotation for the trematode Paragonimus heterotremus.</title>
        <authorList>
            <person name="Choi Y.-J."/>
        </authorList>
    </citation>
    <scope>NUCLEOTIDE SEQUENCE</scope>
    <source>
        <strain evidence="6">LC</strain>
    </source>
</reference>
<dbReference type="InterPro" id="IPR023393">
    <property type="entry name" value="START-like_dom_sf"/>
</dbReference>
<keyword evidence="2" id="KW-0597">Phosphoprotein</keyword>
<feature type="domain" description="Rho-GAP" evidence="4">
    <location>
        <begin position="1246"/>
        <end position="1455"/>
    </location>
</feature>
<feature type="compositionally biased region" description="Basic and acidic residues" evidence="3">
    <location>
        <begin position="988"/>
        <end position="1001"/>
    </location>
</feature>
<evidence type="ECO:0000259" key="4">
    <source>
        <dbReference type="PROSITE" id="PS50238"/>
    </source>
</evidence>
<feature type="compositionally biased region" description="Polar residues" evidence="3">
    <location>
        <begin position="977"/>
        <end position="987"/>
    </location>
</feature>
<protein>
    <submittedName>
        <fullName evidence="6">Rho GTPase-activating protein 7</fullName>
    </submittedName>
</protein>
<feature type="region of interest" description="Disordered" evidence="3">
    <location>
        <begin position="1023"/>
        <end position="1048"/>
    </location>
</feature>
<dbReference type="GO" id="GO:0030036">
    <property type="term" value="P:actin cytoskeleton organization"/>
    <property type="evidence" value="ECO:0007669"/>
    <property type="project" value="TreeGrafter"/>
</dbReference>
<dbReference type="PROSITE" id="PS50238">
    <property type="entry name" value="RHOGAP"/>
    <property type="match status" value="1"/>
</dbReference>
<evidence type="ECO:0000256" key="1">
    <source>
        <dbReference type="ARBA" id="ARBA00022468"/>
    </source>
</evidence>
<feature type="region of interest" description="Disordered" evidence="3">
    <location>
        <begin position="977"/>
        <end position="1002"/>
    </location>
</feature>